<protein>
    <recommendedName>
        <fullName evidence="3">Protein STU1</fullName>
    </recommendedName>
</protein>
<evidence type="ECO:0000256" key="6">
    <source>
        <dbReference type="ARBA" id="ARBA00022776"/>
    </source>
</evidence>
<dbReference type="EMBL" id="CP059249">
    <property type="protein sequence ID" value="QLL32840.1"/>
    <property type="molecule type" value="Genomic_DNA"/>
</dbReference>
<evidence type="ECO:0000256" key="1">
    <source>
        <dbReference type="ARBA" id="ARBA00004186"/>
    </source>
</evidence>
<accession>A0A7G3ZH54</accession>
<keyword evidence="6" id="KW-0498">Mitosis</keyword>
<comment type="similarity">
    <text evidence="2">Belongs to the CLASP family.</text>
</comment>
<dbReference type="RefSeq" id="XP_037139514.1">
    <property type="nucleotide sequence ID" value="XM_037283618.1"/>
</dbReference>
<feature type="region of interest" description="Disordered" evidence="7">
    <location>
        <begin position="525"/>
        <end position="556"/>
    </location>
</feature>
<feature type="compositionally biased region" description="Low complexity" evidence="7">
    <location>
        <begin position="525"/>
        <end position="535"/>
    </location>
</feature>
<dbReference type="GO" id="GO:0005815">
    <property type="term" value="C:microtubule organizing center"/>
    <property type="evidence" value="ECO:0007669"/>
    <property type="project" value="TreeGrafter"/>
</dbReference>
<dbReference type="GO" id="GO:0060172">
    <property type="term" value="P:astral microtubule depolymerization"/>
    <property type="evidence" value="ECO:0007669"/>
    <property type="project" value="TreeGrafter"/>
</dbReference>
<dbReference type="InterPro" id="IPR024395">
    <property type="entry name" value="CLASP_N_dom"/>
</dbReference>
<evidence type="ECO:0000256" key="2">
    <source>
        <dbReference type="ARBA" id="ARBA00009549"/>
    </source>
</evidence>
<keyword evidence="6" id="KW-0131">Cell cycle</keyword>
<dbReference type="Proteomes" id="UP000515788">
    <property type="component" value="Chromosome 4"/>
</dbReference>
<keyword evidence="10" id="KW-1185">Reference proteome</keyword>
<evidence type="ECO:0000256" key="4">
    <source>
        <dbReference type="ARBA" id="ARBA00022618"/>
    </source>
</evidence>
<evidence type="ECO:0000313" key="9">
    <source>
        <dbReference type="EMBL" id="QLL32840.1"/>
    </source>
</evidence>
<proteinExistence type="inferred from homology"/>
<dbReference type="GO" id="GO:0008017">
    <property type="term" value="F:microtubule binding"/>
    <property type="evidence" value="ECO:0007669"/>
    <property type="project" value="TreeGrafter"/>
</dbReference>
<name>A0A7G3ZH54_9SACH</name>
<evidence type="ECO:0000259" key="8">
    <source>
        <dbReference type="Pfam" id="PF12348"/>
    </source>
</evidence>
<dbReference type="GO" id="GO:0005881">
    <property type="term" value="C:cytoplasmic microtubule"/>
    <property type="evidence" value="ECO:0007669"/>
    <property type="project" value="TreeGrafter"/>
</dbReference>
<dbReference type="GO" id="GO:0051301">
    <property type="term" value="P:cell division"/>
    <property type="evidence" value="ECO:0007669"/>
    <property type="project" value="UniProtKB-KW"/>
</dbReference>
<evidence type="ECO:0000256" key="3">
    <source>
        <dbReference type="ARBA" id="ARBA00016012"/>
    </source>
</evidence>
<evidence type="ECO:0000313" key="10">
    <source>
        <dbReference type="Proteomes" id="UP000515788"/>
    </source>
</evidence>
<feature type="compositionally biased region" description="Basic and acidic residues" evidence="7">
    <location>
        <begin position="1025"/>
        <end position="1050"/>
    </location>
</feature>
<dbReference type="SUPFAM" id="SSF48371">
    <property type="entry name" value="ARM repeat"/>
    <property type="match status" value="1"/>
</dbReference>
<dbReference type="GO" id="GO:0090307">
    <property type="term" value="P:mitotic spindle assembly"/>
    <property type="evidence" value="ECO:0007669"/>
    <property type="project" value="TreeGrafter"/>
</dbReference>
<sequence length="1382" mass="157961">MTDPNSSGFPLYEILVGDDPNAHQYDFDTKMTLLTKFKGHVKKELLYMPAIRSYFSSLFFVLGSLSETDKLLVLAHSSLCYLVKRVAMQMPSHFENADFIKELLNHLFLLEEVNNDLLQRKNVWTSSSRALEAVYLVQPLLLQRCLKELLSELKHKRKILLVIDEFLQMTKRNSSSMNDDILLMDIFSPECLRKLARSDASGANSKLILEILRKNFQNDDELKNFSQLISEEKSSFKVPIFDVEQELRNIYKDFEPSENSPGRSEEFRDRDFTSADDVSEFLSTLMVPFQSLKETEQNWKARQSNLTQLRDLINENDYVKENPLSFLSACKELQVIECIGKAVVSLRTTLSMTACQLMRTFLQTFNQNIDLAVLDQIFMVLKGLLLTAKKISSNAAFNCLIVLFIHTGFHSKLFQNCLMLINEKSVSARSCSAILLRIILIKYTEHKKLDSSLVYIEEWLKKGITDAQTSVREPMRVTFWYYYKGFPSNARSFLNTQFSSQLKKAIELSVPSHLGIRYSITHSTTSSSLSDSINKSNRHPRRYPSYAKPTQSSNASLLRVSNHRSTSEFLASEVDQNAQLKRKISAPPSSTSLKRPINTMTERKTSNFNSEVESSIQIDLTEDISNGNSNSLITKYLVKEPNSEDLEWMYQSLASSNQAAVKEALQMLQKKLLTDNPEGKQSVDFTRIIPTLRMLIIRAPAELKPFLTISSFCRSIPLNYVIEIHAINFMDFNEQLLNEHLQDNILRTTSSLIMWLHSNAYEKEKFENSAEISLHYMKYKQFIYNVCFRILRSFLQMNAHREPNAQEKEEYSNSMLALSAIWGQEFDERLYFDTIYLFYSHDRELFKQAMNRIDSVSKVVQICDKLAARDGEDDFDYETIIGERVASSRVTGASEEVVEDRRYMEMTMVNPFRPNRSTSAGSVVHHRAEVLGVEDQEAKEAKISEMTKVVSVYEIPSTREKETNIDEDGDLKMSEQEDLNLSDIFTHSADDDHFGVKFSREPPKIINPSTSSSTADTSSGLFKDTTTERHSFGGDISNERDKSPVTPLPDHEAKILSQGINGIDITPKLDDAKNNVSSHEESSKILRKAIKDRSVSLEEKVLLNHISSDTLTYYEICQLSAFTDDAVHGNDRFKQMMQAIARIKRGSFTIRHLTNLAMPLVNFSVSEDLKTWLETDNGYEELLQLAIFLLSSEVEMLSIPMNMACKCILLIECLVLLNGHLDNVAPITSFAFRDIWNRLVELVGKLTDYSNEIYVLLNDLRDLLNDAEFFSATDITTIITFLATQAEESGPRIKETFLIETLSIIIAKNGSVIKKNQFPEIIQMMQYFLNSEFTEWRCASASVLAEVLKHLALTQASEKDLEAVFSSLSEQQFRLIKLLAFR</sequence>
<keyword evidence="5" id="KW-0493">Microtubule</keyword>
<dbReference type="OrthoDB" id="46159at2759"/>
<keyword evidence="4" id="KW-0132">Cell division</keyword>
<comment type="subcellular location">
    <subcellularLocation>
        <location evidence="1">Cytoplasm</location>
        <location evidence="1">Cytoskeleton</location>
        <location evidence="1">Spindle</location>
    </subcellularLocation>
</comment>
<dbReference type="GeneID" id="59326007"/>
<evidence type="ECO:0000256" key="7">
    <source>
        <dbReference type="SAM" id="MobiDB-lite"/>
    </source>
</evidence>
<dbReference type="InterPro" id="IPR016024">
    <property type="entry name" value="ARM-type_fold"/>
</dbReference>
<dbReference type="PANTHER" id="PTHR21567">
    <property type="entry name" value="CLASP"/>
    <property type="match status" value="1"/>
</dbReference>
<reference evidence="9 10" key="1">
    <citation type="submission" date="2020-06" db="EMBL/GenBank/DDBJ databases">
        <title>The yeast mating-type switching endonuclease HO is a domesticated member of an unorthodox homing genetic element family.</title>
        <authorList>
            <person name="Coughlan A.Y."/>
            <person name="Lombardi L."/>
            <person name="Braun-Galleani S."/>
            <person name="Martos A.R."/>
            <person name="Galeote V."/>
            <person name="Bigey F."/>
            <person name="Dequin S."/>
            <person name="Byrne K.P."/>
            <person name="Wolfe K.H."/>
        </authorList>
    </citation>
    <scope>NUCLEOTIDE SEQUENCE [LARGE SCALE GENOMIC DNA]</scope>
    <source>
        <strain evidence="9 10">CBS764</strain>
    </source>
</reference>
<dbReference type="Pfam" id="PF12348">
    <property type="entry name" value="CLASP_N"/>
    <property type="match status" value="1"/>
</dbReference>
<organism evidence="9 10">
    <name type="scientific">Torulaspora globosa</name>
    <dbReference type="NCBI Taxonomy" id="48254"/>
    <lineage>
        <taxon>Eukaryota</taxon>
        <taxon>Fungi</taxon>
        <taxon>Dikarya</taxon>
        <taxon>Ascomycota</taxon>
        <taxon>Saccharomycotina</taxon>
        <taxon>Saccharomycetes</taxon>
        <taxon>Saccharomycetales</taxon>
        <taxon>Saccharomycetaceae</taxon>
        <taxon>Torulaspora</taxon>
    </lineage>
</organism>
<evidence type="ECO:0000256" key="5">
    <source>
        <dbReference type="ARBA" id="ARBA00022701"/>
    </source>
</evidence>
<dbReference type="GO" id="GO:1990023">
    <property type="term" value="C:mitotic spindle midzone"/>
    <property type="evidence" value="ECO:0007669"/>
    <property type="project" value="TreeGrafter"/>
</dbReference>
<feature type="compositionally biased region" description="Low complexity" evidence="7">
    <location>
        <begin position="1009"/>
        <end position="1019"/>
    </location>
</feature>
<dbReference type="PANTHER" id="PTHR21567:SF9">
    <property type="entry name" value="CLIP-ASSOCIATING PROTEIN"/>
    <property type="match status" value="1"/>
</dbReference>
<feature type="region of interest" description="Disordered" evidence="7">
    <location>
        <begin position="1000"/>
        <end position="1050"/>
    </location>
</feature>
<dbReference type="KEGG" id="tgb:HG536_0D03620"/>
<dbReference type="GO" id="GO:0005876">
    <property type="term" value="C:spindle microtubule"/>
    <property type="evidence" value="ECO:0007669"/>
    <property type="project" value="TreeGrafter"/>
</dbReference>
<dbReference type="InterPro" id="IPR011989">
    <property type="entry name" value="ARM-like"/>
</dbReference>
<gene>
    <name evidence="9" type="ORF">HG536_0D03620</name>
</gene>
<dbReference type="Gene3D" id="1.25.10.10">
    <property type="entry name" value="Leucine-rich Repeat Variant"/>
    <property type="match status" value="1"/>
</dbReference>
<feature type="domain" description="CLASP N-terminal" evidence="8">
    <location>
        <begin position="283"/>
        <end position="507"/>
    </location>
</feature>